<dbReference type="EC" id="1.1.1.399" evidence="4"/>
<dbReference type="GO" id="GO:0006564">
    <property type="term" value="P:L-serine biosynthetic process"/>
    <property type="evidence" value="ECO:0007669"/>
    <property type="project" value="UniProtKB-KW"/>
</dbReference>
<dbReference type="Proteomes" id="UP000251923">
    <property type="component" value="Unassembled WGS sequence"/>
</dbReference>
<evidence type="ECO:0000256" key="14">
    <source>
        <dbReference type="RuleBase" id="RU003719"/>
    </source>
</evidence>
<evidence type="ECO:0000313" key="15">
    <source>
        <dbReference type="EMBL" id="RAV78421.1"/>
    </source>
</evidence>
<evidence type="ECO:0000256" key="3">
    <source>
        <dbReference type="ARBA" id="ARBA00005854"/>
    </source>
</evidence>
<dbReference type="PANTHER" id="PTHR42789:SF1">
    <property type="entry name" value="D-ISOMER SPECIFIC 2-HYDROXYACID DEHYDROGENASE FAMILY PROTEIN (AFU_ORTHOLOGUE AFUA_6G10090)"/>
    <property type="match status" value="1"/>
</dbReference>
<dbReference type="PANTHER" id="PTHR42789">
    <property type="entry name" value="D-ISOMER SPECIFIC 2-HYDROXYACID DEHYDROGENASE FAMILY PROTEIN (AFU_ORTHOLOGUE AFUA_6G10090)"/>
    <property type="match status" value="1"/>
</dbReference>
<dbReference type="Gene3D" id="3.30.70.260">
    <property type="match status" value="1"/>
</dbReference>
<dbReference type="PROSITE" id="PS00065">
    <property type="entry name" value="D_2_HYDROXYACID_DH_1"/>
    <property type="match status" value="1"/>
</dbReference>
<evidence type="ECO:0000256" key="5">
    <source>
        <dbReference type="ARBA" id="ARBA00013143"/>
    </source>
</evidence>
<proteinExistence type="inferred from homology"/>
<dbReference type="InterPro" id="IPR036291">
    <property type="entry name" value="NAD(P)-bd_dom_sf"/>
</dbReference>
<evidence type="ECO:0000256" key="13">
    <source>
        <dbReference type="ARBA" id="ARBA00048731"/>
    </source>
</evidence>
<name>A0A178HBM9_9LACT</name>
<comment type="similarity">
    <text evidence="3 14">Belongs to the D-isomer specific 2-hydroxyacid dehydrogenase family.</text>
</comment>
<sequence>MKKINTLDNIAETGLNYLRKQGYLINNDQEPDALILRSSDIHNYDFSSQLKAIGRSGVGVNNIPVDDCSEKGIVVFNAPGANANSVKELVIAMMINLSRNVFQAEHWINRLDGEDVHKQVEAGKKMFRGQELMGKTLGVIGLGNVGARVANAGIELGMDVIGYDNYISVKNAWQINQKVSYCDDVKDIFQQSDYITIHTPYTEETHHLIGFENLSLVKTGAIILNYSRQETVDPEAMLTFLENGMVKYFASDFYFEELAGRDDFIMTPHLGASTEQSEEKCALMVAQEVNNYLESGEIKNSVNFPNVEMTFNAPLRLSIINENIPNMVAGISRYLADEDINIEKIINKSRGNYAYTLVDVSGDDLLSKVNTFMEDVMSVKGIKKIRMIQNPYTK</sequence>
<reference evidence="15 16" key="1">
    <citation type="submission" date="2018-04" db="EMBL/GenBank/DDBJ databases">
        <title>Aerococcus urinae genomes.</title>
        <authorList>
            <person name="Hilt E."/>
            <person name="Gilbert N.M."/>
            <person name="Thomas-White K."/>
            <person name="Putonti C."/>
            <person name="Lewis A.L."/>
            <person name="Visck K.L."/>
            <person name="Wolfe A.J."/>
        </authorList>
    </citation>
    <scope>NUCLEOTIDE SEQUENCE [LARGE SCALE GENOMIC DNA]</scope>
    <source>
        <strain evidence="15 16">UMB7480</strain>
    </source>
</reference>
<comment type="caution">
    <text evidence="15">The sequence shown here is derived from an EMBL/GenBank/DDBJ whole genome shotgun (WGS) entry which is preliminary data.</text>
</comment>
<dbReference type="InterPro" id="IPR006139">
    <property type="entry name" value="D-isomer_2_OHA_DH_cat_dom"/>
</dbReference>
<comment type="catalytic activity">
    <reaction evidence="12">
        <text>(R)-2-hydroxyglutarate + NAD(+) = 2-oxoglutarate + NADH + H(+)</text>
        <dbReference type="Rhea" id="RHEA:49612"/>
        <dbReference type="ChEBI" id="CHEBI:15378"/>
        <dbReference type="ChEBI" id="CHEBI:15801"/>
        <dbReference type="ChEBI" id="CHEBI:16810"/>
        <dbReference type="ChEBI" id="CHEBI:57540"/>
        <dbReference type="ChEBI" id="CHEBI:57945"/>
        <dbReference type="EC" id="1.1.1.399"/>
    </reaction>
</comment>
<evidence type="ECO:0000256" key="10">
    <source>
        <dbReference type="ARBA" id="ARBA00023299"/>
    </source>
</evidence>
<dbReference type="SUPFAM" id="SSF52283">
    <property type="entry name" value="Formate/glycerate dehydrogenase catalytic domain-like"/>
    <property type="match status" value="1"/>
</dbReference>
<dbReference type="EMBL" id="QMHM01000013">
    <property type="protein sequence ID" value="RAV78421.1"/>
    <property type="molecule type" value="Genomic_DNA"/>
</dbReference>
<dbReference type="InterPro" id="IPR002912">
    <property type="entry name" value="ACT_dom"/>
</dbReference>
<keyword evidence="7" id="KW-0028">Amino-acid biosynthesis</keyword>
<comment type="pathway">
    <text evidence="2">Amino-acid biosynthesis; L-serine biosynthesis; L-serine from 3-phospho-D-glycerate: step 1/3.</text>
</comment>
<dbReference type="Pfam" id="PF02826">
    <property type="entry name" value="2-Hacid_dh_C"/>
    <property type="match status" value="1"/>
</dbReference>
<keyword evidence="8 14" id="KW-0560">Oxidoreductase</keyword>
<evidence type="ECO:0000256" key="9">
    <source>
        <dbReference type="ARBA" id="ARBA00023027"/>
    </source>
</evidence>
<dbReference type="InterPro" id="IPR050857">
    <property type="entry name" value="D-2-hydroxyacid_DH"/>
</dbReference>
<dbReference type="Pfam" id="PF00389">
    <property type="entry name" value="2-Hacid_dh"/>
    <property type="match status" value="1"/>
</dbReference>
<evidence type="ECO:0000256" key="2">
    <source>
        <dbReference type="ARBA" id="ARBA00005216"/>
    </source>
</evidence>
<evidence type="ECO:0000256" key="8">
    <source>
        <dbReference type="ARBA" id="ARBA00023002"/>
    </source>
</evidence>
<dbReference type="PROSITE" id="PS51671">
    <property type="entry name" value="ACT"/>
    <property type="match status" value="1"/>
</dbReference>
<dbReference type="SUPFAM" id="SSF55021">
    <property type="entry name" value="ACT-like"/>
    <property type="match status" value="1"/>
</dbReference>
<organism evidence="15 16">
    <name type="scientific">Aerococcus urinae</name>
    <dbReference type="NCBI Taxonomy" id="1376"/>
    <lineage>
        <taxon>Bacteria</taxon>
        <taxon>Bacillati</taxon>
        <taxon>Bacillota</taxon>
        <taxon>Bacilli</taxon>
        <taxon>Lactobacillales</taxon>
        <taxon>Aerococcaceae</taxon>
        <taxon>Aerococcus</taxon>
    </lineage>
</organism>
<dbReference type="UniPathway" id="UPA00135">
    <property type="reaction ID" value="UER00196"/>
</dbReference>
<comment type="catalytic activity">
    <reaction evidence="13">
        <text>(2R)-3-phosphoglycerate + NAD(+) = 3-phosphooxypyruvate + NADH + H(+)</text>
        <dbReference type="Rhea" id="RHEA:12641"/>
        <dbReference type="ChEBI" id="CHEBI:15378"/>
        <dbReference type="ChEBI" id="CHEBI:18110"/>
        <dbReference type="ChEBI" id="CHEBI:57540"/>
        <dbReference type="ChEBI" id="CHEBI:57945"/>
        <dbReference type="ChEBI" id="CHEBI:58272"/>
        <dbReference type="EC" id="1.1.1.95"/>
    </reaction>
</comment>
<keyword evidence="10" id="KW-0718">Serine biosynthesis</keyword>
<dbReference type="AlphaFoldDB" id="A0A178HBM9"/>
<keyword evidence="9" id="KW-0520">NAD</keyword>
<evidence type="ECO:0000256" key="6">
    <source>
        <dbReference type="ARBA" id="ARBA00021582"/>
    </source>
</evidence>
<dbReference type="GO" id="GO:0004617">
    <property type="term" value="F:phosphoglycerate dehydrogenase activity"/>
    <property type="evidence" value="ECO:0007669"/>
    <property type="project" value="UniProtKB-EC"/>
</dbReference>
<evidence type="ECO:0000256" key="1">
    <source>
        <dbReference type="ARBA" id="ARBA00003800"/>
    </source>
</evidence>
<evidence type="ECO:0000256" key="7">
    <source>
        <dbReference type="ARBA" id="ARBA00022605"/>
    </source>
</evidence>
<evidence type="ECO:0000256" key="4">
    <source>
        <dbReference type="ARBA" id="ARBA00013001"/>
    </source>
</evidence>
<comment type="function">
    <text evidence="1">Catalyzes the reversible oxidation of 3-phospho-D-glycerate to 3-phosphonooxypyruvate, the first step of the phosphorylated L-serine biosynthesis pathway. Also catalyzes the reversible oxidation of 2-hydroxyglutarate to 2-oxoglutarate.</text>
</comment>
<dbReference type="CDD" id="cd12174">
    <property type="entry name" value="PGDH_like_3"/>
    <property type="match status" value="1"/>
</dbReference>
<dbReference type="GO" id="GO:0051287">
    <property type="term" value="F:NAD binding"/>
    <property type="evidence" value="ECO:0007669"/>
    <property type="project" value="InterPro"/>
</dbReference>
<dbReference type="SUPFAM" id="SSF51735">
    <property type="entry name" value="NAD(P)-binding Rossmann-fold domains"/>
    <property type="match status" value="1"/>
</dbReference>
<protein>
    <recommendedName>
        <fullName evidence="6">D-3-phosphoglycerate dehydrogenase</fullName>
        <ecNumber evidence="4">1.1.1.399</ecNumber>
        <ecNumber evidence="5">1.1.1.95</ecNumber>
    </recommendedName>
    <alternativeName>
        <fullName evidence="11">2-oxoglutarate reductase</fullName>
    </alternativeName>
</protein>
<dbReference type="EC" id="1.1.1.95" evidence="5"/>
<evidence type="ECO:0000313" key="16">
    <source>
        <dbReference type="Proteomes" id="UP000251923"/>
    </source>
</evidence>
<gene>
    <name evidence="15" type="ORF">DBT54_07180</name>
</gene>
<accession>A0A178HBM9</accession>
<evidence type="ECO:0000256" key="12">
    <source>
        <dbReference type="ARBA" id="ARBA00048126"/>
    </source>
</evidence>
<dbReference type="RefSeq" id="WP_064293516.1">
    <property type="nucleotide sequence ID" value="NZ_JASODG010000009.1"/>
</dbReference>
<dbReference type="InterPro" id="IPR006140">
    <property type="entry name" value="D-isomer_DH_NAD-bd"/>
</dbReference>
<dbReference type="InterPro" id="IPR029752">
    <property type="entry name" value="D-isomer_DH_CS1"/>
</dbReference>
<dbReference type="InterPro" id="IPR045865">
    <property type="entry name" value="ACT-like_dom_sf"/>
</dbReference>
<dbReference type="GeneID" id="86971073"/>
<evidence type="ECO:0000256" key="11">
    <source>
        <dbReference type="ARBA" id="ARBA00030455"/>
    </source>
</evidence>
<dbReference type="Gene3D" id="3.40.50.720">
    <property type="entry name" value="NAD(P)-binding Rossmann-like Domain"/>
    <property type="match status" value="2"/>
</dbReference>